<keyword evidence="3" id="KW-0449">Lipoprotein</keyword>
<dbReference type="eggNOG" id="COG3187">
    <property type="taxonomic scope" value="Bacteria"/>
</dbReference>
<dbReference type="InterPro" id="IPR053147">
    <property type="entry name" value="Hsp_HslJ-like"/>
</dbReference>
<reference evidence="3 4" key="2">
    <citation type="journal article" date="2013" name="PLoS ONE">
        <title>INDIGO - INtegrated Data Warehouse of MIcrobial GenOmes with Examples from the Red Sea Extremophiles.</title>
        <authorList>
            <person name="Alam I."/>
            <person name="Antunes A."/>
            <person name="Kamau A.A."/>
            <person name="Ba Alawi W."/>
            <person name="Kalkatawi M."/>
            <person name="Stingl U."/>
            <person name="Bajic V.B."/>
        </authorList>
    </citation>
    <scope>NUCLEOTIDE SEQUENCE [LARGE SCALE GENOMIC DNA]</scope>
    <source>
        <strain evidence="3 4">E1L3A</strain>
    </source>
</reference>
<proteinExistence type="predicted"/>
<dbReference type="Gene3D" id="2.40.128.270">
    <property type="match status" value="1"/>
</dbReference>
<evidence type="ECO:0000313" key="3">
    <source>
        <dbReference type="EMBL" id="ERJ18085.1"/>
    </source>
</evidence>
<feature type="signal peptide" evidence="1">
    <location>
        <begin position="1"/>
        <end position="21"/>
    </location>
</feature>
<dbReference type="OrthoDB" id="5348860at2"/>
<reference evidence="3 4" key="1">
    <citation type="journal article" date="2011" name="J. Bacteriol.">
        <title>Genome sequence of Salinisphaera shabanensis, a gammaproteobacterium from the harsh, variable environment of the brine-seawater interface of the Shaban Deep in the Red Sea.</title>
        <authorList>
            <person name="Antunes A."/>
            <person name="Alam I."/>
            <person name="Bajic V.B."/>
            <person name="Stingl U."/>
        </authorList>
    </citation>
    <scope>NUCLEOTIDE SEQUENCE [LARGE SCALE GENOMIC DNA]</scope>
    <source>
        <strain evidence="3 4">E1L3A</strain>
    </source>
</reference>
<dbReference type="PANTHER" id="PTHR35535:SF1">
    <property type="entry name" value="HEAT SHOCK PROTEIN HSLJ"/>
    <property type="match status" value="1"/>
</dbReference>
<dbReference type="AlphaFoldDB" id="U2EJA5"/>
<evidence type="ECO:0000256" key="1">
    <source>
        <dbReference type="SAM" id="SignalP"/>
    </source>
</evidence>
<dbReference type="EMBL" id="AFNV02000023">
    <property type="protein sequence ID" value="ERJ18085.1"/>
    <property type="molecule type" value="Genomic_DNA"/>
</dbReference>
<keyword evidence="1" id="KW-0732">Signal</keyword>
<dbReference type="Pfam" id="PF03724">
    <property type="entry name" value="META"/>
    <property type="match status" value="1"/>
</dbReference>
<dbReference type="RefSeq" id="WP_006912743.1">
    <property type="nucleotide sequence ID" value="NZ_AFNV02000023.1"/>
</dbReference>
<gene>
    <name evidence="3" type="ORF">SSPSH_003000</name>
</gene>
<comment type="caution">
    <text evidence="3">The sequence shown here is derived from an EMBL/GenBank/DDBJ whole genome shotgun (WGS) entry which is preliminary data.</text>
</comment>
<accession>U2EJA5</accession>
<protein>
    <submittedName>
        <fullName evidence="3">Membrane lipoprotein</fullName>
    </submittedName>
</protein>
<dbReference type="STRING" id="1033802.SSPSH_003000"/>
<dbReference type="PANTHER" id="PTHR35535">
    <property type="entry name" value="HEAT SHOCK PROTEIN HSLJ"/>
    <property type="match status" value="1"/>
</dbReference>
<feature type="chain" id="PRO_5004625349" evidence="1">
    <location>
        <begin position="22"/>
        <end position="141"/>
    </location>
</feature>
<dbReference type="PROSITE" id="PS51257">
    <property type="entry name" value="PROKAR_LIPOPROTEIN"/>
    <property type="match status" value="1"/>
</dbReference>
<sequence length="141" mass="15816">MHAIRFHVLGLLMVAVLSGCAGTPTFVQLADTQWQLQQLDGQAIDADSMRRMPYLLLHADQRLEGFTGCNRVNGRYSGNDDTLRFDSLASTRRYCAEGMDMEQAFTHALERTQHAEIDGDTLSLLDSQGHTLAQLHRHSTR</sequence>
<name>U2EJA5_9GAMM</name>
<feature type="domain" description="DUF306" evidence="2">
    <location>
        <begin position="28"/>
        <end position="135"/>
    </location>
</feature>
<organism evidence="3 4">
    <name type="scientific">Salinisphaera shabanensis E1L3A</name>
    <dbReference type="NCBI Taxonomy" id="1033802"/>
    <lineage>
        <taxon>Bacteria</taxon>
        <taxon>Pseudomonadati</taxon>
        <taxon>Pseudomonadota</taxon>
        <taxon>Gammaproteobacteria</taxon>
        <taxon>Salinisphaerales</taxon>
        <taxon>Salinisphaeraceae</taxon>
        <taxon>Salinisphaera</taxon>
    </lineage>
</organism>
<keyword evidence="4" id="KW-1185">Reference proteome</keyword>
<evidence type="ECO:0000259" key="2">
    <source>
        <dbReference type="Pfam" id="PF03724"/>
    </source>
</evidence>
<dbReference type="InterPro" id="IPR005184">
    <property type="entry name" value="DUF306_Meta_HslJ"/>
</dbReference>
<dbReference type="InterPro" id="IPR038670">
    <property type="entry name" value="HslJ-like_sf"/>
</dbReference>
<dbReference type="Proteomes" id="UP000006242">
    <property type="component" value="Unassembled WGS sequence"/>
</dbReference>
<evidence type="ECO:0000313" key="4">
    <source>
        <dbReference type="Proteomes" id="UP000006242"/>
    </source>
</evidence>